<accession>A0A1T4JPE2</accession>
<proteinExistence type="predicted"/>
<feature type="compositionally biased region" description="Acidic residues" evidence="1">
    <location>
        <begin position="323"/>
        <end position="339"/>
    </location>
</feature>
<dbReference type="AlphaFoldDB" id="A0A1T4JPE2"/>
<evidence type="ECO:0000313" key="3">
    <source>
        <dbReference type="Proteomes" id="UP000190423"/>
    </source>
</evidence>
<dbReference type="STRING" id="261392.SAMN02745149_00680"/>
<dbReference type="RefSeq" id="WP_078932602.1">
    <property type="nucleotide sequence ID" value="NZ_FUWG01000004.1"/>
</dbReference>
<evidence type="ECO:0000313" key="2">
    <source>
        <dbReference type="EMBL" id="SJZ32044.1"/>
    </source>
</evidence>
<dbReference type="OrthoDB" id="354455at2"/>
<organism evidence="2 3">
    <name type="scientific">Treponema porcinum</name>
    <dbReference type="NCBI Taxonomy" id="261392"/>
    <lineage>
        <taxon>Bacteria</taxon>
        <taxon>Pseudomonadati</taxon>
        <taxon>Spirochaetota</taxon>
        <taxon>Spirochaetia</taxon>
        <taxon>Spirochaetales</taxon>
        <taxon>Treponemataceae</taxon>
        <taxon>Treponema</taxon>
    </lineage>
</organism>
<name>A0A1T4JPE2_TREPO</name>
<dbReference type="Pfam" id="PF13306">
    <property type="entry name" value="LRR_5"/>
    <property type="match status" value="1"/>
</dbReference>
<protein>
    <submittedName>
        <fullName evidence="2">Leucine rich repeat-containing protein</fullName>
    </submittedName>
</protein>
<dbReference type="InterPro" id="IPR026906">
    <property type="entry name" value="LRR_5"/>
</dbReference>
<dbReference type="Gene3D" id="3.80.10.10">
    <property type="entry name" value="Ribonuclease Inhibitor"/>
    <property type="match status" value="1"/>
</dbReference>
<dbReference type="Proteomes" id="UP000190423">
    <property type="component" value="Unassembled WGS sequence"/>
</dbReference>
<feature type="region of interest" description="Disordered" evidence="1">
    <location>
        <begin position="318"/>
        <end position="339"/>
    </location>
</feature>
<gene>
    <name evidence="2" type="ORF">SAMN02745149_00680</name>
</gene>
<dbReference type="PANTHER" id="PTHR45661">
    <property type="entry name" value="SURFACE ANTIGEN"/>
    <property type="match status" value="1"/>
</dbReference>
<evidence type="ECO:0000256" key="1">
    <source>
        <dbReference type="SAM" id="MobiDB-lite"/>
    </source>
</evidence>
<dbReference type="InterPro" id="IPR053139">
    <property type="entry name" value="Surface_bspA-like"/>
</dbReference>
<reference evidence="2 3" key="1">
    <citation type="submission" date="2017-02" db="EMBL/GenBank/DDBJ databases">
        <authorList>
            <person name="Peterson S.W."/>
        </authorList>
    </citation>
    <scope>NUCLEOTIDE SEQUENCE [LARGE SCALE GENOMIC DNA]</scope>
    <source>
        <strain evidence="2 3">ATCC BAA-908</strain>
    </source>
</reference>
<dbReference type="GeneID" id="78315993"/>
<dbReference type="EMBL" id="FUWG01000004">
    <property type="protein sequence ID" value="SJZ32044.1"/>
    <property type="molecule type" value="Genomic_DNA"/>
</dbReference>
<dbReference type="PANTHER" id="PTHR45661:SF3">
    <property type="entry name" value="IG-LIKE DOMAIN-CONTAINING PROTEIN"/>
    <property type="match status" value="1"/>
</dbReference>
<sequence length="573" mass="62167">MEEIVKKYGLLYSADLKCVLGIDSASDEFTGIVPNGAERIEEEAFSCCSVKNISLPDSVVSAGANLFCNSTELESVKLSKNLRTLSPYMFCGCKSLKKIEMPYEIDDFSEGLFAECTSLEEIPFRVGIKTLPEGVFDCCTSIRSLVIPDSVEKICSGAIAGCSSLATLVLPASLKEIAADAIADCPVLSRIRISEESALFRTDEEGIQLFRKNDDGTETLVFEVPAKIQNEVPFVNESDSSDNPSIITFEDDDEADAEGAEGTENSAGSETSDVDARLAEIMGQGNQFDDGEFSIMDIPAASEEEIEACCLNASGGETQNVQAEDEPAEEPSADECTGEGEVLEPENESASPLCETTAVDAVSAENEPAECYECQQSAPSMQEQVADIIKENTGVDSDMEISVLSEDEPSETPVQTQQGVARISDEKTAMNNLVFESEKVKQQVVSHDSGEEKILYVFAENLADTSIGKDFSPRLVNCCNRLAEIHKYTSIFYFYNVDIENTVFRAEFEAYIKNKDCVVACAASTLSTLSDRTVEFASCVGIRLEKDELLKQGENARNPSSGTLKLLVQDILS</sequence>
<dbReference type="SUPFAM" id="SSF52058">
    <property type="entry name" value="L domain-like"/>
    <property type="match status" value="1"/>
</dbReference>
<dbReference type="InterPro" id="IPR032675">
    <property type="entry name" value="LRR_dom_sf"/>
</dbReference>
<keyword evidence="3" id="KW-1185">Reference proteome</keyword>